<dbReference type="Gene3D" id="3.30.70.1230">
    <property type="entry name" value="Nucleotide cyclase"/>
    <property type="match status" value="1"/>
</dbReference>
<keyword evidence="1" id="KW-0472">Membrane</keyword>
<keyword evidence="3" id="KW-0456">Lyase</keyword>
<dbReference type="EMBL" id="UOEC01000058">
    <property type="protein sequence ID" value="VAV89267.1"/>
    <property type="molecule type" value="Genomic_DNA"/>
</dbReference>
<feature type="domain" description="Guanylate cyclase" evidence="2">
    <location>
        <begin position="263"/>
        <end position="383"/>
    </location>
</feature>
<dbReference type="PROSITE" id="PS50125">
    <property type="entry name" value="GUANYLATE_CYCLASE_2"/>
    <property type="match status" value="1"/>
</dbReference>
<dbReference type="GO" id="GO:0035556">
    <property type="term" value="P:intracellular signal transduction"/>
    <property type="evidence" value="ECO:0007669"/>
    <property type="project" value="InterPro"/>
</dbReference>
<keyword evidence="1" id="KW-0812">Transmembrane</keyword>
<dbReference type="InterPro" id="IPR029787">
    <property type="entry name" value="Nucleotide_cyclase"/>
</dbReference>
<dbReference type="CDD" id="cd07302">
    <property type="entry name" value="CHD"/>
    <property type="match status" value="1"/>
</dbReference>
<evidence type="ECO:0000256" key="1">
    <source>
        <dbReference type="SAM" id="Phobius"/>
    </source>
</evidence>
<evidence type="ECO:0000313" key="3">
    <source>
        <dbReference type="EMBL" id="VAV89267.1"/>
    </source>
</evidence>
<dbReference type="EC" id="4.6.1.1" evidence="3"/>
<dbReference type="GO" id="GO:0009190">
    <property type="term" value="P:cyclic nucleotide biosynthetic process"/>
    <property type="evidence" value="ECO:0007669"/>
    <property type="project" value="InterPro"/>
</dbReference>
<dbReference type="AlphaFoldDB" id="A0A3B0RCE3"/>
<name>A0A3B0RCE3_9ZZZZ</name>
<dbReference type="SUPFAM" id="SSF55073">
    <property type="entry name" value="Nucleotide cyclase"/>
    <property type="match status" value="1"/>
</dbReference>
<gene>
    <name evidence="3" type="ORF">MNBD_ALPHA08-1613</name>
</gene>
<accession>A0A3B0RCE3</accession>
<dbReference type="Pfam" id="PF00211">
    <property type="entry name" value="Guanylate_cyc"/>
    <property type="match status" value="1"/>
</dbReference>
<dbReference type="PANTHER" id="PTHR43081">
    <property type="entry name" value="ADENYLATE CYCLASE, TERMINAL-DIFFERENTIATION SPECIFIC-RELATED"/>
    <property type="match status" value="1"/>
</dbReference>
<dbReference type="PANTHER" id="PTHR43081:SF1">
    <property type="entry name" value="ADENYLATE CYCLASE, TERMINAL-DIFFERENTIATION SPECIFIC"/>
    <property type="match status" value="1"/>
</dbReference>
<feature type="transmembrane region" description="Helical" evidence="1">
    <location>
        <begin position="20"/>
        <end position="43"/>
    </location>
</feature>
<evidence type="ECO:0000259" key="2">
    <source>
        <dbReference type="PROSITE" id="PS50125"/>
    </source>
</evidence>
<dbReference type="GO" id="GO:0004016">
    <property type="term" value="F:adenylate cyclase activity"/>
    <property type="evidence" value="ECO:0007669"/>
    <property type="project" value="UniProtKB-EC"/>
</dbReference>
<feature type="transmembrane region" description="Helical" evidence="1">
    <location>
        <begin position="192"/>
        <end position="213"/>
    </location>
</feature>
<sequence length="429" mass="47204">MLSPNQASELENPYPLAHKFFYRLLPALVLLLGVSVVLVGVVVQQASENIYLERATKIADNIATDVAGKSPVIWQKFLAGKKLTESDLLELEQTFAAEQKEYRLIGLKVYDLNRQVLFSHVAGQTGQYENGKALLKVIESQHASVVRHVDRDGSTVFELYVPYMKDNRLAAVFELYEPAQGEYQSLLHDMTVPVVSTLLALLGALVLLFVPVVNHAQKAITDRTSAIIGMRKRLERLLSRGAVDAMRQASTDNQPVSRQVEMTILYSDIRQFTSYCEGRKPENIVNVLNQMMDVQVKEIERQGGDVDKFVGDAVLARFEGENRFQSAVLAAIEIQKKLQASELPLQVGIGIFSGPVVAGLLGTGDRTDYTIIGDSVNVAARLCSSARASEIVCDVDTLEKANTKGFGEKTTVLAKGRAKPIAVGIWRKG</sequence>
<proteinExistence type="predicted"/>
<organism evidence="3">
    <name type="scientific">hydrothermal vent metagenome</name>
    <dbReference type="NCBI Taxonomy" id="652676"/>
    <lineage>
        <taxon>unclassified sequences</taxon>
        <taxon>metagenomes</taxon>
        <taxon>ecological metagenomes</taxon>
    </lineage>
</organism>
<protein>
    <submittedName>
        <fullName evidence="3">Adenylate cyclase</fullName>
        <ecNumber evidence="3">4.6.1.1</ecNumber>
    </submittedName>
</protein>
<dbReference type="InterPro" id="IPR050697">
    <property type="entry name" value="Adenylyl/Guanylyl_Cyclase_3/4"/>
</dbReference>
<keyword evidence="1" id="KW-1133">Transmembrane helix</keyword>
<reference evidence="3" key="1">
    <citation type="submission" date="2018-06" db="EMBL/GenBank/DDBJ databases">
        <authorList>
            <person name="Zhirakovskaya E."/>
        </authorList>
    </citation>
    <scope>NUCLEOTIDE SEQUENCE</scope>
</reference>
<dbReference type="SMART" id="SM00044">
    <property type="entry name" value="CYCc"/>
    <property type="match status" value="1"/>
</dbReference>
<dbReference type="InterPro" id="IPR001054">
    <property type="entry name" value="A/G_cyclase"/>
</dbReference>